<protein>
    <recommendedName>
        <fullName evidence="2">Thiamine-binding periplasmic protein</fullName>
    </recommendedName>
</protein>
<dbReference type="CDD" id="cd13545">
    <property type="entry name" value="PBP2_TbpA"/>
    <property type="match status" value="1"/>
</dbReference>
<organism evidence="6">
    <name type="scientific">marine metagenome</name>
    <dbReference type="NCBI Taxonomy" id="408172"/>
    <lineage>
        <taxon>unclassified sequences</taxon>
        <taxon>metagenomes</taxon>
        <taxon>ecological metagenomes</taxon>
    </lineage>
</organism>
<reference evidence="6" key="1">
    <citation type="submission" date="2018-05" db="EMBL/GenBank/DDBJ databases">
        <authorList>
            <person name="Lanie J.A."/>
            <person name="Ng W.-L."/>
            <person name="Kazmierczak K.M."/>
            <person name="Andrzejewski T.M."/>
            <person name="Davidsen T.M."/>
            <person name="Wayne K.J."/>
            <person name="Tettelin H."/>
            <person name="Glass J.I."/>
            <person name="Rusch D."/>
            <person name="Podicherti R."/>
            <person name="Tsui H.-C.T."/>
            <person name="Winkler M.E."/>
        </authorList>
    </citation>
    <scope>NUCLEOTIDE SEQUENCE</scope>
</reference>
<dbReference type="GO" id="GO:0030288">
    <property type="term" value="C:outer membrane-bounded periplasmic space"/>
    <property type="evidence" value="ECO:0007669"/>
    <property type="project" value="InterPro"/>
</dbReference>
<dbReference type="SUPFAM" id="SSF53850">
    <property type="entry name" value="Periplasmic binding protein-like II"/>
    <property type="match status" value="1"/>
</dbReference>
<dbReference type="NCBIfam" id="TIGR01276">
    <property type="entry name" value="thiB"/>
    <property type="match status" value="1"/>
</dbReference>
<dbReference type="GO" id="GO:0030975">
    <property type="term" value="F:thiamine binding"/>
    <property type="evidence" value="ECO:0007669"/>
    <property type="project" value="InterPro"/>
</dbReference>
<name>A0A381NGZ6_9ZZZZ</name>
<dbReference type="Gene3D" id="3.40.190.10">
    <property type="entry name" value="Periplasmic binding protein-like II"/>
    <property type="match status" value="2"/>
</dbReference>
<evidence type="ECO:0000256" key="3">
    <source>
        <dbReference type="ARBA" id="ARBA00022448"/>
    </source>
</evidence>
<dbReference type="InterPro" id="IPR006059">
    <property type="entry name" value="SBP"/>
</dbReference>
<keyword evidence="5" id="KW-0574">Periplasm</keyword>
<comment type="subcellular location">
    <subcellularLocation>
        <location evidence="1">Periplasm</location>
    </subcellularLocation>
</comment>
<dbReference type="GO" id="GO:0030976">
    <property type="term" value="F:thiamine pyrophosphate binding"/>
    <property type="evidence" value="ECO:0007669"/>
    <property type="project" value="TreeGrafter"/>
</dbReference>
<dbReference type="PANTHER" id="PTHR30006:SF3">
    <property type="entry name" value="THIAMINE-BINDING PERIPLASMIC PROTEIN"/>
    <property type="match status" value="1"/>
</dbReference>
<dbReference type="EMBL" id="UINC01000295">
    <property type="protein sequence ID" value="SUZ52793.1"/>
    <property type="molecule type" value="Genomic_DNA"/>
</dbReference>
<dbReference type="PANTHER" id="PTHR30006">
    <property type="entry name" value="THIAMINE-BINDING PERIPLASMIC PROTEIN-RELATED"/>
    <property type="match status" value="1"/>
</dbReference>
<dbReference type="InterPro" id="IPR005948">
    <property type="entry name" value="ThiB-like"/>
</dbReference>
<proteinExistence type="predicted"/>
<sequence>MKFLLRGAFALLTAITCGAQAETEILTIYTYSSFVSDWGPGPAVKKAFERDCNCELDFVGLEDGAALLSRLQLEGHRSKADIILGLDTNLMTEAAATGLLAPHNLNIDKLNLSIDWTDDIFLPYDYGHFAFVYDSEALAVVPDSLEALVQDTGGPWLIIQDPRTSTPGLGLVLWIRAVFGDNAPLAWSQLAPRILTVTKGWSEAYGLFLEGEAPLVLSYTTSPAYHRHVENTDRYRAASFSEGHYAQIEVAAKLAHSPHQALADRFLVFMLSPAFQDLIPTTNWMFPAGATRQPLPDAFAGLVKPTRTLLIEPTQVAAHRRAWVREWLEVLGH</sequence>
<evidence type="ECO:0000313" key="6">
    <source>
        <dbReference type="EMBL" id="SUZ52793.1"/>
    </source>
</evidence>
<evidence type="ECO:0000256" key="5">
    <source>
        <dbReference type="ARBA" id="ARBA00022764"/>
    </source>
</evidence>
<dbReference type="InterPro" id="IPR005967">
    <property type="entry name" value="ThiB"/>
</dbReference>
<evidence type="ECO:0000256" key="4">
    <source>
        <dbReference type="ARBA" id="ARBA00022729"/>
    </source>
</evidence>
<keyword evidence="3" id="KW-0813">Transport</keyword>
<keyword evidence="4" id="KW-0732">Signal</keyword>
<evidence type="ECO:0000256" key="1">
    <source>
        <dbReference type="ARBA" id="ARBA00004418"/>
    </source>
</evidence>
<accession>A0A381NGZ6</accession>
<gene>
    <name evidence="6" type="ORF">METZ01_LOCUS5647</name>
</gene>
<dbReference type="AlphaFoldDB" id="A0A381NGZ6"/>
<evidence type="ECO:0000256" key="2">
    <source>
        <dbReference type="ARBA" id="ARBA00019815"/>
    </source>
</evidence>
<dbReference type="GO" id="GO:0015888">
    <property type="term" value="P:thiamine transport"/>
    <property type="evidence" value="ECO:0007669"/>
    <property type="project" value="InterPro"/>
</dbReference>
<dbReference type="NCBIfam" id="TIGR01254">
    <property type="entry name" value="sfuA"/>
    <property type="match status" value="1"/>
</dbReference>
<dbReference type="Pfam" id="PF01547">
    <property type="entry name" value="SBP_bac_1"/>
    <property type="match status" value="1"/>
</dbReference>